<sequence length="1074" mass="118771">MDYATDVDRIFLPNMEFDMAVPHPIGIELLLSLPPNVLHKLFQRYIDRADLLFGELQQSFDFELRLSFFFIDRSMLYILSKGSYTVPGEAITKLMELNWRVFLSNGGPLRVKHVDNHTKATRTPYPKFDSKGVNEVTIRQPMPDPFIAVAAPYTGLTRLTVDWTMWDPADMPHAPLDLSKLPFYIEEVVLNGLEYTVSSEFIRPSLRVLSIGTKTMFIPSSHPNKKVDASRAPILIAPSLHTLSVKSMHSAVDFFIHCIDYAPDSFMKVLELAGMRDTGYTINLNRVPDSVESLSLSDLNIALTATKIFKNLKKFKLTRVELCAIPERPIQLTRGTGWIDDKNVASLQMPNLESLTLVQGGAMTINALVGSEFIYQHPLKHLTVCMDRLQSGSKDADIEAGLLPRSLTRLSVTYCSVVVREETVLPNIHTAWLKAVLIKDKSGPKSTGCLVLPRANALVLSKIPPSSLKHVRYPSAIPTVARVEDRTTLLSASVVRCSSPQLQYTPHAFENLSHLNMMAEFPMPSGTTQTVFPRLTSLVVGPRACSSFFPPDKGGRFAAKAPILDSIQVEGTGAMQDSVIDVSSLPQSLSRLEVETVNLSGGTVTLPRIFAARVTECFVDWASVVPCLPALSNMTISLPEWTSRDNGNYHDVSEAFSGLPLSCLDIRAVEGSWPLLPLTYLPRTLKWLLCRDITLVAGVQFKDLTTLNLLNCQLNTDEHMLDLACPSLRDVTIADYASNACRLLFPKSPFVKAAPKLKHVTVYAGSSCALLGRRLRPTLDLAGLPSTITTLRTIGATVLSSDKTVNLPNLTRWQTVDTVFASKRGLSFAYGSLVMAAPQFNRLVAQDFEGSNFCNTFRSMPSLQRSPLTAWPLTELSLGSRSKFSHVEVDPNSLPRTIVTLNLSNLILHCTVETDFPTLVRASFSSVVFKPGPDGRKAMKMPKLRDLEIWDGDGGTMAKEVFNKGPWTLIDGAAGVWSLTLQSNMDFSSLWIPKNVTHLHLEDIKFIGELEGKMKRDLPYLLTASGVRITVRHQLASVCRVPSTAIVAGLHTRVEDMNPNLMNSASMSQCSLLW</sequence>
<organism evidence="1 2">
    <name type="scientific">Carpediemonas membranifera</name>
    <dbReference type="NCBI Taxonomy" id="201153"/>
    <lineage>
        <taxon>Eukaryota</taxon>
        <taxon>Metamonada</taxon>
        <taxon>Carpediemonas-like organisms</taxon>
        <taxon>Carpediemonas</taxon>
    </lineage>
</organism>
<gene>
    <name evidence="1" type="ORF">J8273_2179</name>
</gene>
<dbReference type="AlphaFoldDB" id="A0A8J6AXA8"/>
<comment type="caution">
    <text evidence="1">The sequence shown here is derived from an EMBL/GenBank/DDBJ whole genome shotgun (WGS) entry which is preliminary data.</text>
</comment>
<dbReference type="Proteomes" id="UP000717585">
    <property type="component" value="Unassembled WGS sequence"/>
</dbReference>
<proteinExistence type="predicted"/>
<keyword evidence="2" id="KW-1185">Reference proteome</keyword>
<reference evidence="1" key="1">
    <citation type="submission" date="2021-05" db="EMBL/GenBank/DDBJ databases">
        <title>A free-living protist that lacks canonical eukaryotic 1 DNA replication and segregation systems.</title>
        <authorList>
            <person name="Salas-Leiva D.E."/>
            <person name="Tromer E.C."/>
            <person name="Curtis B.A."/>
            <person name="Jerlstrom-Hultqvist J."/>
            <person name="Kolisko M."/>
            <person name="Yi Z."/>
            <person name="Salas-Leiva J.S."/>
            <person name="Gallot-Lavallee L."/>
            <person name="Kops G.J.P.L."/>
            <person name="Archibald J.M."/>
            <person name="Simpson A.G.B."/>
            <person name="Roger A.J."/>
        </authorList>
    </citation>
    <scope>NUCLEOTIDE SEQUENCE</scope>
    <source>
        <strain evidence="1">BICM</strain>
    </source>
</reference>
<evidence type="ECO:0000313" key="2">
    <source>
        <dbReference type="Proteomes" id="UP000717585"/>
    </source>
</evidence>
<dbReference type="EMBL" id="JAHDYR010000006">
    <property type="protein sequence ID" value="KAG9396448.1"/>
    <property type="molecule type" value="Genomic_DNA"/>
</dbReference>
<protein>
    <submittedName>
        <fullName evidence="1">Uncharacterized protein</fullName>
    </submittedName>
</protein>
<accession>A0A8J6AXA8</accession>
<name>A0A8J6AXA8_9EUKA</name>
<evidence type="ECO:0000313" key="1">
    <source>
        <dbReference type="EMBL" id="KAG9396448.1"/>
    </source>
</evidence>